<evidence type="ECO:0000256" key="2">
    <source>
        <dbReference type="ARBA" id="ARBA00022475"/>
    </source>
</evidence>
<sequence length="440" mass="51161">MGSSMAFFTKISANHQRKELITFYFFYAFVILVILFLFVFLLQSFGYINHFLPNISLLYIYMGLLFSFLTWLMQIFIKISDAYALTASVELIKIGHKILSLLFLFYLIYFTAFHLDTYFYFQYIAFISLFFILIWLFIKKGILKNIPFKIQNPKSIIQEFIEYCHPLVAYSMLGLLIGFLNIWMLQKYGGSIQTGFYGLAYSLAAICFLFTSAMTPIITREFSKAYGENNLKKMGELFLRYIPMLYSISAYFGVFIAMQSENVLAIFTDAKFFEAKSVLVIMALYPIHQTYGQLSGSIFYATENTKLYRNIAFFTQPFMLFLSYLFIVQFQLGAIGLALSMVISQFMSVNIGLYFNTKFLHLNNRYFVLHQLYSILFFVVLSYIASHLFSFESNVVEFLVSGFLYTIFVIIFTYIFPQVFAITKDEIKASLLGVKSVIKK</sequence>
<dbReference type="GO" id="GO:0042910">
    <property type="term" value="F:xenobiotic transmembrane transporter activity"/>
    <property type="evidence" value="ECO:0007669"/>
    <property type="project" value="InterPro"/>
</dbReference>
<keyword evidence="3 6" id="KW-0812">Transmembrane</keyword>
<feature type="transmembrane region" description="Helical" evidence="6">
    <location>
        <begin position="238"/>
        <end position="258"/>
    </location>
</feature>
<dbReference type="GO" id="GO:0015297">
    <property type="term" value="F:antiporter activity"/>
    <property type="evidence" value="ECO:0007669"/>
    <property type="project" value="InterPro"/>
</dbReference>
<reference evidence="7" key="1">
    <citation type="submission" date="2016-10" db="EMBL/GenBank/DDBJ databases">
        <authorList>
            <person name="de Groot N.N."/>
        </authorList>
    </citation>
    <scope>NUCLEOTIDE SEQUENCE</scope>
</reference>
<dbReference type="InterPro" id="IPR002528">
    <property type="entry name" value="MATE_fam"/>
</dbReference>
<evidence type="ECO:0000256" key="1">
    <source>
        <dbReference type="ARBA" id="ARBA00004651"/>
    </source>
</evidence>
<dbReference type="GO" id="GO:0005886">
    <property type="term" value="C:plasma membrane"/>
    <property type="evidence" value="ECO:0007669"/>
    <property type="project" value="UniProtKB-SubCell"/>
</dbReference>
<gene>
    <name evidence="7" type="ORF">MNB_SM-3-953</name>
</gene>
<feature type="transmembrane region" description="Helical" evidence="6">
    <location>
        <begin position="307"/>
        <end position="327"/>
    </location>
</feature>
<protein>
    <submittedName>
        <fullName evidence="7">Membrane protein involved in the export of O-antigen, teichoic acid lipoteichoic acids</fullName>
    </submittedName>
</protein>
<feature type="transmembrane region" description="Helical" evidence="6">
    <location>
        <begin position="196"/>
        <end position="218"/>
    </location>
</feature>
<evidence type="ECO:0000256" key="5">
    <source>
        <dbReference type="ARBA" id="ARBA00023136"/>
    </source>
</evidence>
<feature type="transmembrane region" description="Helical" evidence="6">
    <location>
        <begin position="398"/>
        <end position="416"/>
    </location>
</feature>
<feature type="transmembrane region" description="Helical" evidence="6">
    <location>
        <begin position="367"/>
        <end position="386"/>
    </location>
</feature>
<feature type="transmembrane region" description="Helical" evidence="6">
    <location>
        <begin position="98"/>
        <end position="115"/>
    </location>
</feature>
<comment type="subcellular location">
    <subcellularLocation>
        <location evidence="1">Cell membrane</location>
        <topology evidence="1">Multi-pass membrane protein</topology>
    </subcellularLocation>
</comment>
<evidence type="ECO:0000256" key="4">
    <source>
        <dbReference type="ARBA" id="ARBA00022989"/>
    </source>
</evidence>
<dbReference type="PANTHER" id="PTHR30250">
    <property type="entry name" value="PST FAMILY PREDICTED COLANIC ACID TRANSPORTER"/>
    <property type="match status" value="1"/>
</dbReference>
<feature type="transmembrane region" description="Helical" evidence="6">
    <location>
        <begin position="57"/>
        <end position="77"/>
    </location>
</feature>
<name>A0A1W1D4J9_9ZZZZ</name>
<dbReference type="AlphaFoldDB" id="A0A1W1D4J9"/>
<feature type="transmembrane region" description="Helical" evidence="6">
    <location>
        <begin position="160"/>
        <end position="184"/>
    </location>
</feature>
<feature type="transmembrane region" description="Helical" evidence="6">
    <location>
        <begin position="121"/>
        <end position="139"/>
    </location>
</feature>
<keyword evidence="4 6" id="KW-1133">Transmembrane helix</keyword>
<keyword evidence="2" id="KW-1003">Cell membrane</keyword>
<feature type="transmembrane region" description="Helical" evidence="6">
    <location>
        <begin position="333"/>
        <end position="355"/>
    </location>
</feature>
<dbReference type="EMBL" id="FPHP01000033">
    <property type="protein sequence ID" value="SFV75420.1"/>
    <property type="molecule type" value="Genomic_DNA"/>
</dbReference>
<accession>A0A1W1D4J9</accession>
<evidence type="ECO:0000313" key="7">
    <source>
        <dbReference type="EMBL" id="SFV75420.1"/>
    </source>
</evidence>
<feature type="transmembrane region" description="Helical" evidence="6">
    <location>
        <begin position="21"/>
        <end position="45"/>
    </location>
</feature>
<keyword evidence="5 6" id="KW-0472">Membrane</keyword>
<organism evidence="7">
    <name type="scientific">hydrothermal vent metagenome</name>
    <dbReference type="NCBI Taxonomy" id="652676"/>
    <lineage>
        <taxon>unclassified sequences</taxon>
        <taxon>metagenomes</taxon>
        <taxon>ecological metagenomes</taxon>
    </lineage>
</organism>
<evidence type="ECO:0000256" key="6">
    <source>
        <dbReference type="SAM" id="Phobius"/>
    </source>
</evidence>
<feature type="transmembrane region" description="Helical" evidence="6">
    <location>
        <begin position="278"/>
        <end position="300"/>
    </location>
</feature>
<dbReference type="InterPro" id="IPR050833">
    <property type="entry name" value="Poly_Biosynth_Transport"/>
</dbReference>
<evidence type="ECO:0000256" key="3">
    <source>
        <dbReference type="ARBA" id="ARBA00022692"/>
    </source>
</evidence>
<proteinExistence type="predicted"/>
<dbReference type="Pfam" id="PF01554">
    <property type="entry name" value="MatE"/>
    <property type="match status" value="1"/>
</dbReference>
<dbReference type="PANTHER" id="PTHR30250:SF11">
    <property type="entry name" value="O-ANTIGEN TRANSPORTER-RELATED"/>
    <property type="match status" value="1"/>
</dbReference>